<evidence type="ECO:0000313" key="1">
    <source>
        <dbReference type="EMBL" id="KAF9780851.1"/>
    </source>
</evidence>
<comment type="caution">
    <text evidence="1">The sequence shown here is derived from an EMBL/GenBank/DDBJ whole genome shotgun (WGS) entry which is preliminary data.</text>
</comment>
<dbReference type="AlphaFoldDB" id="A0A9P6H7L8"/>
<name>A0A9P6H7L8_9AGAM</name>
<organism evidence="1 2">
    <name type="scientific">Thelephora terrestris</name>
    <dbReference type="NCBI Taxonomy" id="56493"/>
    <lineage>
        <taxon>Eukaryota</taxon>
        <taxon>Fungi</taxon>
        <taxon>Dikarya</taxon>
        <taxon>Basidiomycota</taxon>
        <taxon>Agaricomycotina</taxon>
        <taxon>Agaricomycetes</taxon>
        <taxon>Thelephorales</taxon>
        <taxon>Thelephoraceae</taxon>
        <taxon>Thelephora</taxon>
    </lineage>
</organism>
<dbReference type="Proteomes" id="UP000736335">
    <property type="component" value="Unassembled WGS sequence"/>
</dbReference>
<sequence length="155" mass="17455">MDLFIIDHLQYQPATLHACCLVSEILGHFSVRTEFNPLGRHVKQWRETFPNPTNSPANVALYTRKPTPTCDTIGWQSLSFHYLDASPLPSPHFQALLLFPRSLELGVDILSLEFNASDGKEYIPPHPLLDLLNALHLIILSVPWFSDQEVGPTKG</sequence>
<evidence type="ECO:0000313" key="2">
    <source>
        <dbReference type="Proteomes" id="UP000736335"/>
    </source>
</evidence>
<proteinExistence type="predicted"/>
<reference evidence="1" key="2">
    <citation type="submission" date="2020-11" db="EMBL/GenBank/DDBJ databases">
        <authorList>
            <consortium name="DOE Joint Genome Institute"/>
            <person name="Kuo A."/>
            <person name="Miyauchi S."/>
            <person name="Kiss E."/>
            <person name="Drula E."/>
            <person name="Kohler A."/>
            <person name="Sanchez-Garcia M."/>
            <person name="Andreopoulos B."/>
            <person name="Barry K.W."/>
            <person name="Bonito G."/>
            <person name="Buee M."/>
            <person name="Carver A."/>
            <person name="Chen C."/>
            <person name="Cichocki N."/>
            <person name="Clum A."/>
            <person name="Culley D."/>
            <person name="Crous P.W."/>
            <person name="Fauchery L."/>
            <person name="Girlanda M."/>
            <person name="Hayes R."/>
            <person name="Keri Z."/>
            <person name="Labutti K."/>
            <person name="Lipzen A."/>
            <person name="Lombard V."/>
            <person name="Magnuson J."/>
            <person name="Maillard F."/>
            <person name="Morin E."/>
            <person name="Murat C."/>
            <person name="Nolan M."/>
            <person name="Ohm R."/>
            <person name="Pangilinan J."/>
            <person name="Pereira M."/>
            <person name="Perotto S."/>
            <person name="Peter M."/>
            <person name="Riley R."/>
            <person name="Sitrit Y."/>
            <person name="Stielow B."/>
            <person name="Szollosi G."/>
            <person name="Zifcakova L."/>
            <person name="Stursova M."/>
            <person name="Spatafora J.W."/>
            <person name="Tedersoo L."/>
            <person name="Vaario L.-M."/>
            <person name="Yamada A."/>
            <person name="Yan M."/>
            <person name="Wang P."/>
            <person name="Xu J."/>
            <person name="Bruns T."/>
            <person name="Baldrian P."/>
            <person name="Vilgalys R."/>
            <person name="Henrissat B."/>
            <person name="Grigoriev I.V."/>
            <person name="Hibbett D."/>
            <person name="Nagy L.G."/>
            <person name="Martin F.M."/>
        </authorList>
    </citation>
    <scope>NUCLEOTIDE SEQUENCE</scope>
    <source>
        <strain evidence="1">UH-Tt-Lm1</strain>
    </source>
</reference>
<gene>
    <name evidence="1" type="ORF">BJ322DRAFT_1112245</name>
</gene>
<accession>A0A9P6H7L8</accession>
<reference evidence="1" key="1">
    <citation type="journal article" date="2020" name="Nat. Commun.">
        <title>Large-scale genome sequencing of mycorrhizal fungi provides insights into the early evolution of symbiotic traits.</title>
        <authorList>
            <person name="Miyauchi S."/>
            <person name="Kiss E."/>
            <person name="Kuo A."/>
            <person name="Drula E."/>
            <person name="Kohler A."/>
            <person name="Sanchez-Garcia M."/>
            <person name="Morin E."/>
            <person name="Andreopoulos B."/>
            <person name="Barry K.W."/>
            <person name="Bonito G."/>
            <person name="Buee M."/>
            <person name="Carver A."/>
            <person name="Chen C."/>
            <person name="Cichocki N."/>
            <person name="Clum A."/>
            <person name="Culley D."/>
            <person name="Crous P.W."/>
            <person name="Fauchery L."/>
            <person name="Girlanda M."/>
            <person name="Hayes R.D."/>
            <person name="Keri Z."/>
            <person name="LaButti K."/>
            <person name="Lipzen A."/>
            <person name="Lombard V."/>
            <person name="Magnuson J."/>
            <person name="Maillard F."/>
            <person name="Murat C."/>
            <person name="Nolan M."/>
            <person name="Ohm R.A."/>
            <person name="Pangilinan J."/>
            <person name="Pereira M.F."/>
            <person name="Perotto S."/>
            <person name="Peter M."/>
            <person name="Pfister S."/>
            <person name="Riley R."/>
            <person name="Sitrit Y."/>
            <person name="Stielow J.B."/>
            <person name="Szollosi G."/>
            <person name="Zifcakova L."/>
            <person name="Stursova M."/>
            <person name="Spatafora J.W."/>
            <person name="Tedersoo L."/>
            <person name="Vaario L.M."/>
            <person name="Yamada A."/>
            <person name="Yan M."/>
            <person name="Wang P."/>
            <person name="Xu J."/>
            <person name="Bruns T."/>
            <person name="Baldrian P."/>
            <person name="Vilgalys R."/>
            <person name="Dunand C."/>
            <person name="Henrissat B."/>
            <person name="Grigoriev I.V."/>
            <person name="Hibbett D."/>
            <person name="Nagy L.G."/>
            <person name="Martin F.M."/>
        </authorList>
    </citation>
    <scope>NUCLEOTIDE SEQUENCE</scope>
    <source>
        <strain evidence="1">UH-Tt-Lm1</strain>
    </source>
</reference>
<dbReference type="EMBL" id="WIUZ02000015">
    <property type="protein sequence ID" value="KAF9780851.1"/>
    <property type="molecule type" value="Genomic_DNA"/>
</dbReference>
<protein>
    <submittedName>
        <fullName evidence="1">Uncharacterized protein</fullName>
    </submittedName>
</protein>
<keyword evidence="2" id="KW-1185">Reference proteome</keyword>